<evidence type="ECO:0000256" key="4">
    <source>
        <dbReference type="PIRSR" id="PIRSR001221-2"/>
    </source>
</evidence>
<feature type="active site" description="Charge relay system" evidence="3">
    <location>
        <position position="106"/>
    </location>
</feature>
<keyword evidence="2" id="KW-0378">Hydrolase</keyword>
<dbReference type="STRING" id="34475.A0A4Y9Y9T0"/>
<name>A0A4Y9Y9T0_9APHY</name>
<protein>
    <recommendedName>
        <fullName evidence="5">Amidase domain-containing protein</fullName>
    </recommendedName>
</protein>
<evidence type="ECO:0000256" key="3">
    <source>
        <dbReference type="PIRSR" id="PIRSR001221-1"/>
    </source>
</evidence>
<reference evidence="6 7" key="1">
    <citation type="submission" date="2019-01" db="EMBL/GenBank/DDBJ databases">
        <title>Genome sequencing of the rare red list fungi Fomitopsis rosea.</title>
        <authorList>
            <person name="Buettner E."/>
            <person name="Kellner H."/>
        </authorList>
    </citation>
    <scope>NUCLEOTIDE SEQUENCE [LARGE SCALE GENOMIC DNA]</scope>
    <source>
        <strain evidence="6 7">DSM 105464</strain>
    </source>
</reference>
<gene>
    <name evidence="6" type="ORF">EVJ58_g5841</name>
</gene>
<feature type="binding site" evidence="4">
    <location>
        <begin position="202"/>
        <end position="205"/>
    </location>
    <ligand>
        <name>substrate</name>
    </ligand>
</feature>
<feature type="active site" description="Acyl-ester intermediate" evidence="3">
    <location>
        <position position="205"/>
    </location>
</feature>
<dbReference type="PANTHER" id="PTHR46072">
    <property type="entry name" value="AMIDASE-RELATED-RELATED"/>
    <property type="match status" value="1"/>
</dbReference>
<sequence>MFASRRHLVDCARKQQELVHKRSTLPPIYSEPLTDDDQKILGLSLSQVASECNAHTIAPKAVLHVYGKRALMAHDATNCLSDFMIRDAERDVPLQRPLSGVVISIKDCIDVAGYDTTLGFSARTGRPAETSAPLVRLLQDAGALLHVKTAVPTGLLSFETQSDVFGETLNPYNPAFSPGASTGGGAALVAYQGSIIEVGTDIGGSARFPAAYCGVYSVKSSVGRFPAHGCVQCMPGLEASPTVTSPLARTLDDLLEFWKRVVEMQPWLYDHTYGFPPPASHDVQCIPLPWRPVDFVLSGRKPRWGVIWSDDIVPPSPACLRALREAVDSLRRAGHEVVDFTPPPTLDGLKAGFQLLFGDGGIALHAPRRPGETMNGAQRSVQLMLSLPLWAKKFLASMYRLLSRPEGRNEAWATLLETIHPMTIAEEHVQTVAREAFKEAWHKAWRDQGIDFVLTVPHAIPPVPRGGTGTATLVSASYCFLFNILDYCAGIVPVTYVDEALDRLPADFKQGREYQNMNDIARGVYSLYDPSGMHGLPLAVQVVGQRLEEEKVLAGMAEVERALWDAGHGFIAKEF</sequence>
<comment type="similarity">
    <text evidence="1">Belongs to the amidase family.</text>
</comment>
<dbReference type="InterPro" id="IPR023631">
    <property type="entry name" value="Amidase_dom"/>
</dbReference>
<dbReference type="Proteomes" id="UP000298390">
    <property type="component" value="Unassembled WGS sequence"/>
</dbReference>
<dbReference type="SUPFAM" id="SSF75304">
    <property type="entry name" value="Amidase signature (AS) enzymes"/>
    <property type="match status" value="1"/>
</dbReference>
<evidence type="ECO:0000313" key="7">
    <source>
        <dbReference type="Proteomes" id="UP000298390"/>
    </source>
</evidence>
<dbReference type="Pfam" id="PF01425">
    <property type="entry name" value="Amidase"/>
    <property type="match status" value="1"/>
</dbReference>
<feature type="binding site" evidence="4">
    <location>
        <position position="155"/>
    </location>
    <ligand>
        <name>substrate</name>
    </ligand>
</feature>
<feature type="binding site" evidence="4">
    <location>
        <position position="181"/>
    </location>
    <ligand>
        <name>substrate</name>
    </ligand>
</feature>
<comment type="caution">
    <text evidence="6">The sequence shown here is derived from an EMBL/GenBank/DDBJ whole genome shotgun (WGS) entry which is preliminary data.</text>
</comment>
<dbReference type="GO" id="GO:0016787">
    <property type="term" value="F:hydrolase activity"/>
    <property type="evidence" value="ECO:0007669"/>
    <property type="project" value="UniProtKB-KW"/>
</dbReference>
<dbReference type="PIRSF" id="PIRSF001221">
    <property type="entry name" value="Amidase_fungi"/>
    <property type="match status" value="1"/>
</dbReference>
<dbReference type="InterPro" id="IPR036928">
    <property type="entry name" value="AS_sf"/>
</dbReference>
<evidence type="ECO:0000256" key="2">
    <source>
        <dbReference type="ARBA" id="ARBA00022801"/>
    </source>
</evidence>
<accession>A0A4Y9Y9T0</accession>
<organism evidence="6 7">
    <name type="scientific">Rhodofomes roseus</name>
    <dbReference type="NCBI Taxonomy" id="34475"/>
    <lineage>
        <taxon>Eukaryota</taxon>
        <taxon>Fungi</taxon>
        <taxon>Dikarya</taxon>
        <taxon>Basidiomycota</taxon>
        <taxon>Agaricomycotina</taxon>
        <taxon>Agaricomycetes</taxon>
        <taxon>Polyporales</taxon>
        <taxon>Rhodofomes</taxon>
    </lineage>
</organism>
<feature type="active site" description="Charge relay system" evidence="3">
    <location>
        <position position="181"/>
    </location>
</feature>
<evidence type="ECO:0000259" key="5">
    <source>
        <dbReference type="Pfam" id="PF01425"/>
    </source>
</evidence>
<feature type="domain" description="Amidase" evidence="5">
    <location>
        <begin position="63"/>
        <end position="553"/>
    </location>
</feature>
<proteinExistence type="inferred from homology"/>
<evidence type="ECO:0000313" key="6">
    <source>
        <dbReference type="EMBL" id="TFY59326.1"/>
    </source>
</evidence>
<dbReference type="PANTHER" id="PTHR46072:SF10">
    <property type="entry name" value="ACETAMIDASE"/>
    <property type="match status" value="1"/>
</dbReference>
<dbReference type="AlphaFoldDB" id="A0A4Y9Y9T0"/>
<dbReference type="EMBL" id="SEKV01000309">
    <property type="protein sequence ID" value="TFY59326.1"/>
    <property type="molecule type" value="Genomic_DNA"/>
</dbReference>
<dbReference type="Gene3D" id="3.90.1300.10">
    <property type="entry name" value="Amidase signature (AS) domain"/>
    <property type="match status" value="1"/>
</dbReference>
<evidence type="ECO:0000256" key="1">
    <source>
        <dbReference type="ARBA" id="ARBA00009199"/>
    </source>
</evidence>